<evidence type="ECO:0000256" key="1">
    <source>
        <dbReference type="SAM" id="MobiDB-lite"/>
    </source>
</evidence>
<dbReference type="InParanoid" id="A0A3P7E852"/>
<proteinExistence type="predicted"/>
<evidence type="ECO:0000313" key="2">
    <source>
        <dbReference type="EMBL" id="VDM12494.1"/>
    </source>
</evidence>
<evidence type="ECO:0000313" key="3">
    <source>
        <dbReference type="Proteomes" id="UP000270924"/>
    </source>
</evidence>
<keyword evidence="3" id="KW-1185">Reference proteome</keyword>
<name>A0A3P7E852_WUCBA</name>
<dbReference type="EMBL" id="UYWW01003147">
    <property type="protein sequence ID" value="VDM12494.1"/>
    <property type="molecule type" value="Genomic_DNA"/>
</dbReference>
<feature type="compositionally biased region" description="Acidic residues" evidence="1">
    <location>
        <begin position="16"/>
        <end position="25"/>
    </location>
</feature>
<gene>
    <name evidence="2" type="ORF">WBA_LOCUS5880</name>
</gene>
<feature type="region of interest" description="Disordered" evidence="1">
    <location>
        <begin position="1"/>
        <end position="28"/>
    </location>
</feature>
<protein>
    <submittedName>
        <fullName evidence="2">Uncharacterized protein</fullName>
    </submittedName>
</protein>
<dbReference type="Proteomes" id="UP000270924">
    <property type="component" value="Unassembled WGS sequence"/>
</dbReference>
<dbReference type="AlphaFoldDB" id="A0A3P7E852"/>
<reference evidence="2 3" key="1">
    <citation type="submission" date="2018-11" db="EMBL/GenBank/DDBJ databases">
        <authorList>
            <consortium name="Pathogen Informatics"/>
        </authorList>
    </citation>
    <scope>NUCLEOTIDE SEQUENCE [LARGE SCALE GENOMIC DNA]</scope>
</reference>
<sequence>MKAQPIKIEMDPLSSSDEEELENDCGTDKLHRPETLTVLCPQTNSVIDVSYMIRNIYKNHNNMKKKRLYVLK</sequence>
<organism evidence="2 3">
    <name type="scientific">Wuchereria bancrofti</name>
    <dbReference type="NCBI Taxonomy" id="6293"/>
    <lineage>
        <taxon>Eukaryota</taxon>
        <taxon>Metazoa</taxon>
        <taxon>Ecdysozoa</taxon>
        <taxon>Nematoda</taxon>
        <taxon>Chromadorea</taxon>
        <taxon>Rhabditida</taxon>
        <taxon>Spirurina</taxon>
        <taxon>Spiruromorpha</taxon>
        <taxon>Filarioidea</taxon>
        <taxon>Onchocercidae</taxon>
        <taxon>Wuchereria</taxon>
    </lineage>
</organism>
<accession>A0A3P7E852</accession>